<evidence type="ECO:0000256" key="8">
    <source>
        <dbReference type="RuleBase" id="RU364063"/>
    </source>
</evidence>
<dbReference type="NCBIfam" id="TIGR02397">
    <property type="entry name" value="dnaX_nterm"/>
    <property type="match status" value="1"/>
</dbReference>
<protein>
    <recommendedName>
        <fullName evidence="8">DNA polymerase III subunit gamma/tau</fullName>
        <ecNumber evidence="8">2.7.7.7</ecNumber>
    </recommendedName>
</protein>
<dbReference type="GO" id="GO:0005524">
    <property type="term" value="F:ATP binding"/>
    <property type="evidence" value="ECO:0007669"/>
    <property type="project" value="UniProtKB-KW"/>
</dbReference>
<dbReference type="CDD" id="cd18137">
    <property type="entry name" value="HLD_clamp_pol_III_gamma_tau"/>
    <property type="match status" value="1"/>
</dbReference>
<comment type="caution">
    <text evidence="10">The sequence shown here is derived from an EMBL/GenBank/DDBJ whole genome shotgun (WGS) entry which is preliminary data.</text>
</comment>
<dbReference type="SMART" id="SM00382">
    <property type="entry name" value="AAA"/>
    <property type="match status" value="1"/>
</dbReference>
<dbReference type="PANTHER" id="PTHR11669:SF0">
    <property type="entry name" value="PROTEIN STICHEL-LIKE 2"/>
    <property type="match status" value="1"/>
</dbReference>
<dbReference type="Gene3D" id="1.10.8.60">
    <property type="match status" value="1"/>
</dbReference>
<keyword evidence="3 8" id="KW-0547">Nucleotide-binding</keyword>
<dbReference type="NCBIfam" id="NF004046">
    <property type="entry name" value="PRK05563.1"/>
    <property type="match status" value="1"/>
</dbReference>
<evidence type="ECO:0000256" key="1">
    <source>
        <dbReference type="ARBA" id="ARBA00006360"/>
    </source>
</evidence>
<dbReference type="PANTHER" id="PTHR11669">
    <property type="entry name" value="REPLICATION FACTOR C / DNA POLYMERASE III GAMMA-TAU SUBUNIT"/>
    <property type="match status" value="1"/>
</dbReference>
<evidence type="ECO:0000256" key="4">
    <source>
        <dbReference type="ARBA" id="ARBA00022833"/>
    </source>
</evidence>
<feature type="domain" description="AAA+ ATPase" evidence="9">
    <location>
        <begin position="37"/>
        <end position="177"/>
    </location>
</feature>
<dbReference type="SUPFAM" id="SSF52540">
    <property type="entry name" value="P-loop containing nucleoside triphosphate hydrolases"/>
    <property type="match status" value="1"/>
</dbReference>
<evidence type="ECO:0000256" key="6">
    <source>
        <dbReference type="ARBA" id="ARBA00022932"/>
    </source>
</evidence>
<evidence type="ECO:0000256" key="2">
    <source>
        <dbReference type="ARBA" id="ARBA00022723"/>
    </source>
</evidence>
<dbReference type="OrthoDB" id="9810148at2"/>
<evidence type="ECO:0000313" key="10">
    <source>
        <dbReference type="EMBL" id="PAK21319.1"/>
    </source>
</evidence>
<dbReference type="GO" id="GO:0046872">
    <property type="term" value="F:metal ion binding"/>
    <property type="evidence" value="ECO:0007669"/>
    <property type="project" value="UniProtKB-KW"/>
</dbReference>
<dbReference type="FunFam" id="1.10.8.60:FF:000013">
    <property type="entry name" value="DNA polymerase III subunit gamma/tau"/>
    <property type="match status" value="1"/>
</dbReference>
<dbReference type="Pfam" id="PF13177">
    <property type="entry name" value="DNA_pol3_delta2"/>
    <property type="match status" value="1"/>
</dbReference>
<keyword evidence="4" id="KW-0862">Zinc</keyword>
<keyword evidence="8" id="KW-0548">Nucleotidyltransferase</keyword>
<name>A0A269TIM2_9BACT</name>
<dbReference type="CDD" id="cd00009">
    <property type="entry name" value="AAA"/>
    <property type="match status" value="1"/>
</dbReference>
<reference evidence="11" key="1">
    <citation type="submission" date="2017-08" db="EMBL/GenBank/DDBJ databases">
        <authorList>
            <person name="Alvarez-Ponce D."/>
            <person name="Weitzman C.L."/>
            <person name="Tillett R.L."/>
            <person name="Sandmeier F.C."/>
            <person name="Tracy C.R."/>
        </authorList>
    </citation>
    <scope>NUCLEOTIDE SEQUENCE [LARGE SCALE GENOMIC DNA]</scope>
    <source>
        <strain evidence="11">723</strain>
    </source>
</reference>
<gene>
    <name evidence="8" type="primary">dnaX</name>
    <name evidence="10" type="ORF">CJJ23_02685</name>
</gene>
<dbReference type="Gene3D" id="3.40.50.300">
    <property type="entry name" value="P-loop containing nucleotide triphosphate hydrolases"/>
    <property type="match status" value="1"/>
</dbReference>
<keyword evidence="5 8" id="KW-0067">ATP-binding</keyword>
<sequence>MSYQALYRVYRPTTFDEVKGQDAVVTTLKNILENDKLVHAYLFSGPHGTGKTSIAKIFANAINCIHKIDSQNPCQICVDKLASNLDITELDAASNNGADDIRRINDDAISMPLNGKYKVFIIDEVHMLSKAAFNAFLKTLEEAPKHSVFILATTEANKIPATILSRVQRLNFRRISNTILKMHLQDILIKEHIEFDEQSLNYIVKLANGSLRDALSIADQASVYGNKHITIQSLISAFGITSYETVIDLLNFASNDLAKAMKMLHNLNNSGANAEYLLNNIIAIIKDFILMSKTNTDEFNSVLTFDQKKQFYFTTKTAYDLLDFAIQTFERLYTSNTPFDLLEILVIRIHNHLGDLNLKTQVFSTTEMEKRLKEIKAEDNQNRFKVIQNVKVDDEISNAPKTSSLNVFGSFVKSVSNSKASDLADVEIASTKSIQIDTDDLRGIQTPPEKDSIFDIVGVQDDQVVKPIEFQETQRIKVKEQPKTAPTIAPKTSNFEATSTDLLKQTNDFISSINESNDYMDTQENFISTNEILIDTDLVNNNELISSNFNENINAFNTLKEDKVSSDTAELVDTVILNEPVLKIDETQMATTSMKPQFKGDTLNNTLDFSNTETNSFNKTDTKIDLNNLAINLVTKDVHSKSDLINLFKLRHSKDAGEYEKESYRNRRSHFENIRFKDYEYLFSKLKFVTSGENFVILTSDDDNVVFSTLEKVEDPKFYDLIYSIFKENKHVFVATSNLITEAKNDWKINRDKYMSELKPQPLKENKKKIDPEETLINIFGDDLNKE</sequence>
<comment type="similarity">
    <text evidence="1 8">Belongs to the DnaX/STICHEL family.</text>
</comment>
<dbReference type="InterPro" id="IPR027417">
    <property type="entry name" value="P-loop_NTPase"/>
</dbReference>
<keyword evidence="8" id="KW-0808">Transferase</keyword>
<organism evidence="10 11">
    <name type="scientific">Mycoplasmopsis agassizii</name>
    <dbReference type="NCBI Taxonomy" id="33922"/>
    <lineage>
        <taxon>Bacteria</taxon>
        <taxon>Bacillati</taxon>
        <taxon>Mycoplasmatota</taxon>
        <taxon>Mycoplasmoidales</taxon>
        <taxon>Metamycoplasmataceae</taxon>
        <taxon>Mycoplasmopsis</taxon>
    </lineage>
</organism>
<dbReference type="EMBL" id="NQNY01000007">
    <property type="protein sequence ID" value="PAK21319.1"/>
    <property type="molecule type" value="Genomic_DNA"/>
</dbReference>
<dbReference type="GO" id="GO:0009360">
    <property type="term" value="C:DNA polymerase III complex"/>
    <property type="evidence" value="ECO:0007669"/>
    <property type="project" value="InterPro"/>
</dbReference>
<dbReference type="AlphaFoldDB" id="A0A269TIM2"/>
<dbReference type="Proteomes" id="UP000216943">
    <property type="component" value="Unassembled WGS sequence"/>
</dbReference>
<comment type="function">
    <text evidence="8">DNA polymerase III is a complex, multichain enzyme responsible for most of the replicative synthesis in bacteria. This DNA polymerase also exhibits 3' to 5' exonuclease activity.</text>
</comment>
<comment type="subunit">
    <text evidence="8">DNA polymerase III contains a core (composed of alpha, epsilon and theta chains) that associates with a tau subunit. This core dimerizes to form the POLIII' complex. PolIII' associates with the gamma complex (composed of gamma, delta, delta', psi and chi chains) and with the beta chain to form the complete DNA polymerase III complex.</text>
</comment>
<dbReference type="InterPro" id="IPR003593">
    <property type="entry name" value="AAA+_ATPase"/>
</dbReference>
<dbReference type="GO" id="GO:0006261">
    <property type="term" value="P:DNA-templated DNA replication"/>
    <property type="evidence" value="ECO:0007669"/>
    <property type="project" value="TreeGrafter"/>
</dbReference>
<comment type="catalytic activity">
    <reaction evidence="7 8">
        <text>DNA(n) + a 2'-deoxyribonucleoside 5'-triphosphate = DNA(n+1) + diphosphate</text>
        <dbReference type="Rhea" id="RHEA:22508"/>
        <dbReference type="Rhea" id="RHEA-COMP:17339"/>
        <dbReference type="Rhea" id="RHEA-COMP:17340"/>
        <dbReference type="ChEBI" id="CHEBI:33019"/>
        <dbReference type="ChEBI" id="CHEBI:61560"/>
        <dbReference type="ChEBI" id="CHEBI:173112"/>
        <dbReference type="EC" id="2.7.7.7"/>
    </reaction>
</comment>
<dbReference type="RefSeq" id="WP_095334825.1">
    <property type="nucleotide sequence ID" value="NZ_NQNY01000007.1"/>
</dbReference>
<keyword evidence="2" id="KW-0479">Metal-binding</keyword>
<keyword evidence="6 8" id="KW-0239">DNA-directed DNA polymerase</keyword>
<dbReference type="InterPro" id="IPR045085">
    <property type="entry name" value="HLD_clamp_pol_III_gamma_tau"/>
</dbReference>
<dbReference type="GO" id="GO:0003887">
    <property type="term" value="F:DNA-directed DNA polymerase activity"/>
    <property type="evidence" value="ECO:0007669"/>
    <property type="project" value="UniProtKB-KW"/>
</dbReference>
<evidence type="ECO:0000259" key="9">
    <source>
        <dbReference type="SMART" id="SM00382"/>
    </source>
</evidence>
<dbReference type="InterPro" id="IPR050238">
    <property type="entry name" value="DNA_Rep/Repair_Clamp_Loader"/>
</dbReference>
<proteinExistence type="inferred from homology"/>
<evidence type="ECO:0000256" key="7">
    <source>
        <dbReference type="ARBA" id="ARBA00049244"/>
    </source>
</evidence>
<evidence type="ECO:0000256" key="5">
    <source>
        <dbReference type="ARBA" id="ARBA00022840"/>
    </source>
</evidence>
<dbReference type="Pfam" id="PF22608">
    <property type="entry name" value="DNAX_ATPase_lid"/>
    <property type="match status" value="1"/>
</dbReference>
<evidence type="ECO:0000313" key="11">
    <source>
        <dbReference type="Proteomes" id="UP000216943"/>
    </source>
</evidence>
<accession>A0A269TIM2</accession>
<keyword evidence="8" id="KW-0235">DNA replication</keyword>
<dbReference type="EC" id="2.7.7.7" evidence="8"/>
<dbReference type="InterPro" id="IPR012763">
    <property type="entry name" value="DNA_pol_III_sug/sutau_N"/>
</dbReference>
<dbReference type="InterPro" id="IPR001270">
    <property type="entry name" value="ClpA/B"/>
</dbReference>
<dbReference type="PRINTS" id="PR00300">
    <property type="entry name" value="CLPPROTEASEA"/>
</dbReference>
<evidence type="ECO:0000256" key="3">
    <source>
        <dbReference type="ARBA" id="ARBA00022741"/>
    </source>
</evidence>